<proteinExistence type="predicted"/>
<reference evidence="1" key="1">
    <citation type="submission" date="2023-11" db="EMBL/GenBank/DDBJ databases">
        <authorList>
            <person name="Poullet M."/>
        </authorList>
    </citation>
    <scope>NUCLEOTIDE SEQUENCE</scope>
    <source>
        <strain evidence="1">E1834</strain>
    </source>
</reference>
<evidence type="ECO:0000313" key="1">
    <source>
        <dbReference type="EMBL" id="CAK5013127.1"/>
    </source>
</evidence>
<accession>A0ACB0XQQ6</accession>
<dbReference type="EMBL" id="CAVMJV010000002">
    <property type="protein sequence ID" value="CAK5013127.1"/>
    <property type="molecule type" value="Genomic_DNA"/>
</dbReference>
<keyword evidence="2" id="KW-1185">Reference proteome</keyword>
<dbReference type="Proteomes" id="UP001497535">
    <property type="component" value="Unassembled WGS sequence"/>
</dbReference>
<sequence>MEICSERHRFPFCVVWTPIPLLSWICPLIGHMGIATSKGVIRDFAGSYSVSEDDMAFGWPTFYKQFSPTNVHGGAESWDRAIDEATNISPLSQYWRPFCRYINPCKQRELSLRNLQIPTIENLGVTKDQFDVIDLSDNNIRKLENLPKLKRLETLLVHNNRVEFIAKDIGENLPKLSTLALTNNNLSELGDIDSLALLPKLEYLSLQGNPLTKLTNYRQYVIYKLKSVRVLDYQRIRLAERLAAKKLFKGEAGSRLKRQIVRRSQITGSAAENIENVRARPSEEQKKIRELISGAKTLADVERVNQILQGSNSHQNGQNGDANMYEDDD</sequence>
<gene>
    <name evidence="1" type="ORF">MENTE1834_LOCUS2323</name>
</gene>
<protein>
    <submittedName>
        <fullName evidence="1">Uncharacterized protein</fullName>
    </submittedName>
</protein>
<comment type="caution">
    <text evidence="1">The sequence shown here is derived from an EMBL/GenBank/DDBJ whole genome shotgun (WGS) entry which is preliminary data.</text>
</comment>
<name>A0ACB0XQQ6_MELEN</name>
<organism evidence="1 2">
    <name type="scientific">Meloidogyne enterolobii</name>
    <name type="common">Root-knot nematode worm</name>
    <name type="synonym">Meloidogyne mayaguensis</name>
    <dbReference type="NCBI Taxonomy" id="390850"/>
    <lineage>
        <taxon>Eukaryota</taxon>
        <taxon>Metazoa</taxon>
        <taxon>Ecdysozoa</taxon>
        <taxon>Nematoda</taxon>
        <taxon>Chromadorea</taxon>
        <taxon>Rhabditida</taxon>
        <taxon>Tylenchina</taxon>
        <taxon>Tylenchomorpha</taxon>
        <taxon>Tylenchoidea</taxon>
        <taxon>Meloidogynidae</taxon>
        <taxon>Meloidogyninae</taxon>
        <taxon>Meloidogyne</taxon>
    </lineage>
</organism>
<evidence type="ECO:0000313" key="2">
    <source>
        <dbReference type="Proteomes" id="UP001497535"/>
    </source>
</evidence>